<dbReference type="Pfam" id="PF13396">
    <property type="entry name" value="PLDc_N"/>
    <property type="match status" value="1"/>
</dbReference>
<dbReference type="EMBL" id="JACIJO010000002">
    <property type="protein sequence ID" value="MBB6326464.1"/>
    <property type="molecule type" value="Genomic_DNA"/>
</dbReference>
<evidence type="ECO:0000313" key="8">
    <source>
        <dbReference type="EMBL" id="MBB6326464.1"/>
    </source>
</evidence>
<keyword evidence="2" id="KW-1003">Cell membrane</keyword>
<reference evidence="8 9" key="1">
    <citation type="submission" date="2020-08" db="EMBL/GenBank/DDBJ databases">
        <title>Genomic Encyclopedia of Type Strains, Phase IV (KMG-IV): sequencing the most valuable type-strain genomes for metagenomic binning, comparative biology and taxonomic classification.</title>
        <authorList>
            <person name="Goeker M."/>
        </authorList>
    </citation>
    <scope>NUCLEOTIDE SEQUENCE [LARGE SCALE GENOMIC DNA]</scope>
    <source>
        <strain evidence="8 9">DSM 102044</strain>
    </source>
</reference>
<dbReference type="InterPro" id="IPR027379">
    <property type="entry name" value="CLS_N"/>
</dbReference>
<sequence length="87" mass="10175">MDLVTHSNGLLAWQMGGFLVMICYTGLIIYALIDMIRSDFQDQNMKLIWTLIILMVPMIGSILYLTLNRKTNKHRRRFNPNFSNPKN</sequence>
<evidence type="ECO:0000256" key="6">
    <source>
        <dbReference type="SAM" id="Phobius"/>
    </source>
</evidence>
<feature type="transmembrane region" description="Helical" evidence="6">
    <location>
        <begin position="48"/>
        <end position="67"/>
    </location>
</feature>
<keyword evidence="9" id="KW-1185">Reference proteome</keyword>
<gene>
    <name evidence="8" type="ORF">FHS59_002092</name>
</gene>
<evidence type="ECO:0000259" key="7">
    <source>
        <dbReference type="Pfam" id="PF13396"/>
    </source>
</evidence>
<evidence type="ECO:0000256" key="2">
    <source>
        <dbReference type="ARBA" id="ARBA00022475"/>
    </source>
</evidence>
<organism evidence="8 9">
    <name type="scientific">Algoriphagus iocasae</name>
    <dbReference type="NCBI Taxonomy" id="1836499"/>
    <lineage>
        <taxon>Bacteria</taxon>
        <taxon>Pseudomonadati</taxon>
        <taxon>Bacteroidota</taxon>
        <taxon>Cytophagia</taxon>
        <taxon>Cytophagales</taxon>
        <taxon>Cyclobacteriaceae</taxon>
        <taxon>Algoriphagus</taxon>
    </lineage>
</organism>
<dbReference type="GO" id="GO:0005886">
    <property type="term" value="C:plasma membrane"/>
    <property type="evidence" value="ECO:0007669"/>
    <property type="project" value="UniProtKB-SubCell"/>
</dbReference>
<feature type="domain" description="Cardiolipin synthase N-terminal" evidence="7">
    <location>
        <begin position="27"/>
        <end position="66"/>
    </location>
</feature>
<feature type="transmembrane region" description="Helical" evidence="6">
    <location>
        <begin position="12"/>
        <end position="33"/>
    </location>
</feature>
<accession>A0A841MNY4</accession>
<keyword evidence="5 6" id="KW-0472">Membrane</keyword>
<evidence type="ECO:0000256" key="3">
    <source>
        <dbReference type="ARBA" id="ARBA00022692"/>
    </source>
</evidence>
<protein>
    <submittedName>
        <fullName evidence="8">Uncharacterized protein YqhQ</fullName>
    </submittedName>
</protein>
<evidence type="ECO:0000313" key="9">
    <source>
        <dbReference type="Proteomes" id="UP000588604"/>
    </source>
</evidence>
<evidence type="ECO:0000256" key="5">
    <source>
        <dbReference type="ARBA" id="ARBA00023136"/>
    </source>
</evidence>
<keyword evidence="4 6" id="KW-1133">Transmembrane helix</keyword>
<keyword evidence="3 6" id="KW-0812">Transmembrane</keyword>
<evidence type="ECO:0000256" key="1">
    <source>
        <dbReference type="ARBA" id="ARBA00004651"/>
    </source>
</evidence>
<comment type="caution">
    <text evidence="8">The sequence shown here is derived from an EMBL/GenBank/DDBJ whole genome shotgun (WGS) entry which is preliminary data.</text>
</comment>
<dbReference type="Proteomes" id="UP000588604">
    <property type="component" value="Unassembled WGS sequence"/>
</dbReference>
<dbReference type="AlphaFoldDB" id="A0A841MNY4"/>
<comment type="subcellular location">
    <subcellularLocation>
        <location evidence="1">Cell membrane</location>
        <topology evidence="1">Multi-pass membrane protein</topology>
    </subcellularLocation>
</comment>
<proteinExistence type="predicted"/>
<evidence type="ECO:0000256" key="4">
    <source>
        <dbReference type="ARBA" id="ARBA00022989"/>
    </source>
</evidence>
<name>A0A841MNY4_9BACT</name>